<name>A0ACC2XI08_9TREE</name>
<dbReference type="Proteomes" id="UP001234202">
    <property type="component" value="Unassembled WGS sequence"/>
</dbReference>
<reference evidence="1" key="1">
    <citation type="submission" date="2023-04" db="EMBL/GenBank/DDBJ databases">
        <title>Draft Genome sequencing of Naganishia species isolated from polar environments using Oxford Nanopore Technology.</title>
        <authorList>
            <person name="Leo P."/>
            <person name="Venkateswaran K."/>
        </authorList>
    </citation>
    <scope>NUCLEOTIDE SEQUENCE</scope>
    <source>
        <strain evidence="1">DBVPG 5303</strain>
    </source>
</reference>
<sequence>MSSDAGIFEPLIEQVADLLLAASNSSVWTKVWWDERVANMRRELSQAPYSMDFLVNLSDVSTIDMARDRASARGDLWDLSPNSPFVLQQLMIRCQRVADYDLDASPRVGGQGDVAPQRRSRVPEVYSWEPLASDDAFLFAEELHDTGQGHEASIAGHAQSYWDNQQARDDFIETGYGMDMEIDRQATPRPRRSSATSMPAVQEVQQQVEDFMATSLAMSDAELDPNQIACPRTPSLASQSTWSRFMPTIDLSGGCTGLSIIARCKVLTHILANLSFENVGEIRARDSALATPTTSSKDSAASSSIASSNVVPEIESQAGIDSRHLDSLTLDSYTSRFAAPYLP</sequence>
<dbReference type="EMBL" id="JASBWV010000011">
    <property type="protein sequence ID" value="KAJ9123653.1"/>
    <property type="molecule type" value="Genomic_DNA"/>
</dbReference>
<protein>
    <submittedName>
        <fullName evidence="1">Uncharacterized protein</fullName>
    </submittedName>
</protein>
<evidence type="ECO:0000313" key="1">
    <source>
        <dbReference type="EMBL" id="KAJ9123653.1"/>
    </source>
</evidence>
<comment type="caution">
    <text evidence="1">The sequence shown here is derived from an EMBL/GenBank/DDBJ whole genome shotgun (WGS) entry which is preliminary data.</text>
</comment>
<proteinExistence type="predicted"/>
<gene>
    <name evidence="1" type="ORF">QFC24_003424</name>
</gene>
<accession>A0ACC2XI08</accession>
<keyword evidence="2" id="KW-1185">Reference proteome</keyword>
<organism evidence="1 2">
    <name type="scientific">Naganishia onofrii</name>
    <dbReference type="NCBI Taxonomy" id="1851511"/>
    <lineage>
        <taxon>Eukaryota</taxon>
        <taxon>Fungi</taxon>
        <taxon>Dikarya</taxon>
        <taxon>Basidiomycota</taxon>
        <taxon>Agaricomycotina</taxon>
        <taxon>Tremellomycetes</taxon>
        <taxon>Filobasidiales</taxon>
        <taxon>Filobasidiaceae</taxon>
        <taxon>Naganishia</taxon>
    </lineage>
</organism>
<evidence type="ECO:0000313" key="2">
    <source>
        <dbReference type="Proteomes" id="UP001234202"/>
    </source>
</evidence>